<protein>
    <recommendedName>
        <fullName evidence="2">RNase H type-1 domain-containing protein</fullName>
    </recommendedName>
</protein>
<evidence type="ECO:0000259" key="2">
    <source>
        <dbReference type="PROSITE" id="PS50879"/>
    </source>
</evidence>
<comment type="caution">
    <text evidence="3">The sequence shown here is derived from an EMBL/GenBank/DDBJ whole genome shotgun (WGS) entry which is preliminary data.</text>
</comment>
<reference evidence="3" key="1">
    <citation type="submission" date="2023-07" db="EMBL/GenBank/DDBJ databases">
        <title>A chromosome-level genome assembly of Lolium multiflorum.</title>
        <authorList>
            <person name="Chen Y."/>
            <person name="Copetti D."/>
            <person name="Kolliker R."/>
            <person name="Studer B."/>
        </authorList>
    </citation>
    <scope>NUCLEOTIDE SEQUENCE</scope>
    <source>
        <strain evidence="3">02402/16</strain>
        <tissue evidence="3">Leaf</tissue>
    </source>
</reference>
<dbReference type="GO" id="GO:0003676">
    <property type="term" value="F:nucleic acid binding"/>
    <property type="evidence" value="ECO:0007669"/>
    <property type="project" value="InterPro"/>
</dbReference>
<evidence type="ECO:0000256" key="1">
    <source>
        <dbReference type="SAM" id="MobiDB-lite"/>
    </source>
</evidence>
<gene>
    <name evidence="3" type="ORF">QYE76_000171</name>
</gene>
<dbReference type="SUPFAM" id="SSF53098">
    <property type="entry name" value="Ribonuclease H-like"/>
    <property type="match status" value="1"/>
</dbReference>
<dbReference type="PANTHER" id="PTHR48475">
    <property type="entry name" value="RIBONUCLEASE H"/>
    <property type="match status" value="1"/>
</dbReference>
<dbReference type="PROSITE" id="PS50879">
    <property type="entry name" value="RNASE_H_1"/>
    <property type="match status" value="1"/>
</dbReference>
<dbReference type="CDD" id="cd09279">
    <property type="entry name" value="RNase_HI_like"/>
    <property type="match status" value="1"/>
</dbReference>
<dbReference type="GO" id="GO:0004523">
    <property type="term" value="F:RNA-DNA hybrid ribonuclease activity"/>
    <property type="evidence" value="ECO:0007669"/>
    <property type="project" value="InterPro"/>
</dbReference>
<dbReference type="PANTHER" id="PTHR48475:SF1">
    <property type="entry name" value="RNASE H TYPE-1 DOMAIN-CONTAINING PROTEIN"/>
    <property type="match status" value="1"/>
</dbReference>
<dbReference type="EMBL" id="JAUUTY010000005">
    <property type="protein sequence ID" value="KAK1625856.1"/>
    <property type="molecule type" value="Genomic_DNA"/>
</dbReference>
<evidence type="ECO:0000313" key="3">
    <source>
        <dbReference type="EMBL" id="KAK1625856.1"/>
    </source>
</evidence>
<dbReference type="InterPro" id="IPR036397">
    <property type="entry name" value="RNaseH_sf"/>
</dbReference>
<dbReference type="InterPro" id="IPR012337">
    <property type="entry name" value="RNaseH-like_sf"/>
</dbReference>
<dbReference type="Pfam" id="PF13456">
    <property type="entry name" value="RVT_3"/>
    <property type="match status" value="1"/>
</dbReference>
<feature type="compositionally biased region" description="Basic residues" evidence="1">
    <location>
        <begin position="145"/>
        <end position="156"/>
    </location>
</feature>
<accession>A0AAD8RLD4</accession>
<feature type="domain" description="RNase H type-1" evidence="2">
    <location>
        <begin position="1"/>
        <end position="125"/>
    </location>
</feature>
<dbReference type="Proteomes" id="UP001231189">
    <property type="component" value="Unassembled WGS sequence"/>
</dbReference>
<feature type="region of interest" description="Disordered" evidence="1">
    <location>
        <begin position="145"/>
        <end position="169"/>
    </location>
</feature>
<dbReference type="Gene3D" id="3.30.420.10">
    <property type="entry name" value="Ribonuclease H-like superfamily/Ribonuclease H"/>
    <property type="match status" value="1"/>
</dbReference>
<dbReference type="AlphaFoldDB" id="A0AAD8RLD4"/>
<proteinExistence type="predicted"/>
<name>A0AAD8RLD4_LOLMU</name>
<keyword evidence="4" id="KW-1185">Reference proteome</keyword>
<evidence type="ECO:0000313" key="4">
    <source>
        <dbReference type="Proteomes" id="UP001231189"/>
    </source>
</evidence>
<dbReference type="InterPro" id="IPR002156">
    <property type="entry name" value="RNaseH_domain"/>
</dbReference>
<sequence length="272" mass="30015">MNFEGSKRVEGAGAGVILVSPQGDKMKYILRMTFPNASNNEAEYEALIHGMKMAKACGMTRLKIFGDSQLVAQQVMNKCDAVNDSMIAYKEVYNELEKLFDGCEVNHISRLSNDEADVLANISSQCLPIPPGVYWEEIIERSTKAKKAPKQAKKKEKAKEGLGAPAAQEVNALEDDEEPEEVMMIEVPWMQIRKISGLRIPRKHSIVYHGQCSSAELKKFSDLNSTILESNNSSGAILASPKITTILSGKLEKDFNSRVNVLIFSSSINKGT</sequence>
<organism evidence="3 4">
    <name type="scientific">Lolium multiflorum</name>
    <name type="common">Italian ryegrass</name>
    <name type="synonym">Lolium perenne subsp. multiflorum</name>
    <dbReference type="NCBI Taxonomy" id="4521"/>
    <lineage>
        <taxon>Eukaryota</taxon>
        <taxon>Viridiplantae</taxon>
        <taxon>Streptophyta</taxon>
        <taxon>Embryophyta</taxon>
        <taxon>Tracheophyta</taxon>
        <taxon>Spermatophyta</taxon>
        <taxon>Magnoliopsida</taxon>
        <taxon>Liliopsida</taxon>
        <taxon>Poales</taxon>
        <taxon>Poaceae</taxon>
        <taxon>BOP clade</taxon>
        <taxon>Pooideae</taxon>
        <taxon>Poodae</taxon>
        <taxon>Poeae</taxon>
        <taxon>Poeae Chloroplast Group 2 (Poeae type)</taxon>
        <taxon>Loliodinae</taxon>
        <taxon>Loliinae</taxon>
        <taxon>Lolium</taxon>
    </lineage>
</organism>